<feature type="compositionally biased region" description="Basic and acidic residues" evidence="1">
    <location>
        <begin position="252"/>
        <end position="268"/>
    </location>
</feature>
<feature type="compositionally biased region" description="Low complexity" evidence="1">
    <location>
        <begin position="88"/>
        <end position="105"/>
    </location>
</feature>
<sequence>MSYWSLIKSLPEVLRQPSGIAAIASVGVHGLLWVVLPVLPLSSKTTESEAQRPVKLVELTPAEQGRLPSFATPQLSLPPLPKTTNLFPSLPSLQSSNSLPSSSSSPYNLPLFAPPPSGFSFSPSVPLPAPLGLPTTQIPIPDTPAPRISEPAQSSRPTIAFQDQPGLDAIQQNSQALQSQNLPQLPQLEASAPETINFPPTDLSPSELVTPQSQPPSNSPEQTTPPATTQAPPPETEQAAAPNTPPPAPGPRPDKIPAEAIARLREAQQRQQELYAYDATGTSNEEASGTLSDWTEETSQSTGKDFKRLELKPSYPTAACSRKLNGQATFGVVVDADGKIVGELARIQSAGYRLLNQKAEEAVRAYEFEGTGESQPYLVSLPFNYSSDTCADIPSEEAPPS</sequence>
<feature type="region of interest" description="Disordered" evidence="1">
    <location>
        <begin position="194"/>
        <end position="307"/>
    </location>
</feature>
<name>A0ABV0J6H7_9CYAN</name>
<dbReference type="SUPFAM" id="SSF74653">
    <property type="entry name" value="TolA/TonB C-terminal domain"/>
    <property type="match status" value="1"/>
</dbReference>
<comment type="caution">
    <text evidence="3">The sequence shown here is derived from an EMBL/GenBank/DDBJ whole genome shotgun (WGS) entry which is preliminary data.</text>
</comment>
<dbReference type="InterPro" id="IPR037682">
    <property type="entry name" value="TonB_C"/>
</dbReference>
<feature type="region of interest" description="Disordered" evidence="1">
    <location>
        <begin position="86"/>
        <end position="105"/>
    </location>
</feature>
<organism evidence="3 4">
    <name type="scientific">Trichocoleus desertorum GB2-A4</name>
    <dbReference type="NCBI Taxonomy" id="2933944"/>
    <lineage>
        <taxon>Bacteria</taxon>
        <taxon>Bacillati</taxon>
        <taxon>Cyanobacteriota</taxon>
        <taxon>Cyanophyceae</taxon>
        <taxon>Leptolyngbyales</taxon>
        <taxon>Trichocoleusaceae</taxon>
        <taxon>Trichocoleus</taxon>
    </lineage>
</organism>
<dbReference type="RefSeq" id="WP_190438340.1">
    <property type="nucleotide sequence ID" value="NZ_JAMPKM010000004.1"/>
</dbReference>
<feature type="domain" description="TonB C-terminal" evidence="2">
    <location>
        <begin position="300"/>
        <end position="394"/>
    </location>
</feature>
<evidence type="ECO:0000259" key="2">
    <source>
        <dbReference type="PROSITE" id="PS52015"/>
    </source>
</evidence>
<keyword evidence="4" id="KW-1185">Reference proteome</keyword>
<accession>A0ABV0J6H7</accession>
<dbReference type="EMBL" id="JAMPKM010000004">
    <property type="protein sequence ID" value="MEP0817357.1"/>
    <property type="molecule type" value="Genomic_DNA"/>
</dbReference>
<protein>
    <submittedName>
        <fullName evidence="3">Energy transducer TonB</fullName>
    </submittedName>
</protein>
<evidence type="ECO:0000256" key="1">
    <source>
        <dbReference type="SAM" id="MobiDB-lite"/>
    </source>
</evidence>
<dbReference type="Pfam" id="PF03544">
    <property type="entry name" value="TonB_C"/>
    <property type="match status" value="1"/>
</dbReference>
<evidence type="ECO:0000313" key="3">
    <source>
        <dbReference type="EMBL" id="MEP0817357.1"/>
    </source>
</evidence>
<feature type="compositionally biased region" description="Low complexity" evidence="1">
    <location>
        <begin position="219"/>
        <end position="242"/>
    </location>
</feature>
<feature type="region of interest" description="Disordered" evidence="1">
    <location>
        <begin position="132"/>
        <end position="159"/>
    </location>
</feature>
<dbReference type="Gene3D" id="3.30.1150.10">
    <property type="match status" value="1"/>
</dbReference>
<dbReference type="Proteomes" id="UP001464891">
    <property type="component" value="Unassembled WGS sequence"/>
</dbReference>
<evidence type="ECO:0000313" key="4">
    <source>
        <dbReference type="Proteomes" id="UP001464891"/>
    </source>
</evidence>
<reference evidence="3 4" key="1">
    <citation type="submission" date="2022-04" db="EMBL/GenBank/DDBJ databases">
        <title>Positive selection, recombination, and allopatry shape intraspecific diversity of widespread and dominant cyanobacteria.</title>
        <authorList>
            <person name="Wei J."/>
            <person name="Shu W."/>
            <person name="Hu C."/>
        </authorList>
    </citation>
    <scope>NUCLEOTIDE SEQUENCE [LARGE SCALE GENOMIC DNA]</scope>
    <source>
        <strain evidence="3 4">GB2-A4</strain>
    </source>
</reference>
<dbReference type="PROSITE" id="PS52015">
    <property type="entry name" value="TONB_CTD"/>
    <property type="match status" value="1"/>
</dbReference>
<feature type="compositionally biased region" description="Polar residues" evidence="1">
    <location>
        <begin position="280"/>
        <end position="303"/>
    </location>
</feature>
<proteinExistence type="predicted"/>
<gene>
    <name evidence="3" type="ORF">NC998_09630</name>
</gene>